<feature type="chain" id="PRO_5016031673" description="Extracellular membrane protein CFEM domain-containing protein" evidence="2">
    <location>
        <begin position="26"/>
        <end position="199"/>
    </location>
</feature>
<evidence type="ECO:0000256" key="2">
    <source>
        <dbReference type="SAM" id="SignalP"/>
    </source>
</evidence>
<keyword evidence="2" id="KW-0732">Signal</keyword>
<sequence length="199" mass="20488">MRLAMLWSPLYLSSLTLLFPSLTVSSELSAPITELAAFSSLAPCVAPLVEGGQATIYVNNCPQTDLAIAASCLCSKSANLASYTDQISSSVSQRCSAGASEEYSSALAVVTEFCSVAAGGMFVTRTSSGSEKSGPTYGRTSVNSVVASTTNDAVTVTVYTGQPTAMPNTARVPTRGDGISVVFVFVEVLGSFILAIAIL</sequence>
<evidence type="ECO:0008006" key="5">
    <source>
        <dbReference type="Google" id="ProtNLM"/>
    </source>
</evidence>
<evidence type="ECO:0000313" key="4">
    <source>
        <dbReference type="Proteomes" id="UP000244855"/>
    </source>
</evidence>
<evidence type="ECO:0000313" key="3">
    <source>
        <dbReference type="EMBL" id="PVH91180.1"/>
    </source>
</evidence>
<protein>
    <recommendedName>
        <fullName evidence="5">Extracellular membrane protein CFEM domain-containing protein</fullName>
    </recommendedName>
</protein>
<feature type="transmembrane region" description="Helical" evidence="1">
    <location>
        <begin position="178"/>
        <end position="198"/>
    </location>
</feature>
<keyword evidence="1" id="KW-0812">Transmembrane</keyword>
<organism evidence="3 4">
    <name type="scientific">Periconia macrospinosa</name>
    <dbReference type="NCBI Taxonomy" id="97972"/>
    <lineage>
        <taxon>Eukaryota</taxon>
        <taxon>Fungi</taxon>
        <taxon>Dikarya</taxon>
        <taxon>Ascomycota</taxon>
        <taxon>Pezizomycotina</taxon>
        <taxon>Dothideomycetes</taxon>
        <taxon>Pleosporomycetidae</taxon>
        <taxon>Pleosporales</taxon>
        <taxon>Massarineae</taxon>
        <taxon>Periconiaceae</taxon>
        <taxon>Periconia</taxon>
    </lineage>
</organism>
<accession>A0A2V1CZI2</accession>
<feature type="signal peptide" evidence="2">
    <location>
        <begin position="1"/>
        <end position="25"/>
    </location>
</feature>
<dbReference type="STRING" id="97972.A0A2V1CZI2"/>
<dbReference type="EMBL" id="KZ805934">
    <property type="protein sequence ID" value="PVH91180.1"/>
    <property type="molecule type" value="Genomic_DNA"/>
</dbReference>
<evidence type="ECO:0000256" key="1">
    <source>
        <dbReference type="SAM" id="Phobius"/>
    </source>
</evidence>
<name>A0A2V1CZI2_9PLEO</name>
<dbReference type="Proteomes" id="UP000244855">
    <property type="component" value="Unassembled WGS sequence"/>
</dbReference>
<keyword evidence="1" id="KW-1133">Transmembrane helix</keyword>
<dbReference type="OrthoDB" id="3550016at2759"/>
<keyword evidence="4" id="KW-1185">Reference proteome</keyword>
<keyword evidence="1" id="KW-0472">Membrane</keyword>
<gene>
    <name evidence="3" type="ORF">DM02DRAFT_734267</name>
</gene>
<proteinExistence type="predicted"/>
<reference evidence="3 4" key="1">
    <citation type="journal article" date="2018" name="Sci. Rep.">
        <title>Comparative genomics provides insights into the lifestyle and reveals functional heterogeneity of dark septate endophytic fungi.</title>
        <authorList>
            <person name="Knapp D.G."/>
            <person name="Nemeth J.B."/>
            <person name="Barry K."/>
            <person name="Hainaut M."/>
            <person name="Henrissat B."/>
            <person name="Johnson J."/>
            <person name="Kuo A."/>
            <person name="Lim J.H.P."/>
            <person name="Lipzen A."/>
            <person name="Nolan M."/>
            <person name="Ohm R.A."/>
            <person name="Tamas L."/>
            <person name="Grigoriev I.V."/>
            <person name="Spatafora J.W."/>
            <person name="Nagy L.G."/>
            <person name="Kovacs G.M."/>
        </authorList>
    </citation>
    <scope>NUCLEOTIDE SEQUENCE [LARGE SCALE GENOMIC DNA]</scope>
    <source>
        <strain evidence="3 4">DSE2036</strain>
    </source>
</reference>
<dbReference type="AlphaFoldDB" id="A0A2V1CZI2"/>